<accession>A0A1I1S170</accession>
<protein>
    <recommendedName>
        <fullName evidence="10">Glucanase</fullName>
        <ecNumber evidence="10">3.2.1.-</ecNumber>
    </recommendedName>
</protein>
<dbReference type="OrthoDB" id="309899at2"/>
<dbReference type="PANTHER" id="PTHR34876">
    <property type="match status" value="1"/>
</dbReference>
<dbReference type="SUPFAM" id="SSF49384">
    <property type="entry name" value="Carbohydrate-binding domain"/>
    <property type="match status" value="1"/>
</dbReference>
<dbReference type="PROSITE" id="PS00561">
    <property type="entry name" value="CBM2_A"/>
    <property type="match status" value="1"/>
</dbReference>
<dbReference type="InterPro" id="IPR012291">
    <property type="entry name" value="CBM2_carb-bd_dom_sf"/>
</dbReference>
<dbReference type="PRINTS" id="PR00733">
    <property type="entry name" value="GLHYDRLASE6"/>
</dbReference>
<keyword evidence="6 10" id="KW-0326">Glycosidase</keyword>
<dbReference type="Pfam" id="PF01341">
    <property type="entry name" value="Glyco_hydro_6"/>
    <property type="match status" value="1"/>
</dbReference>
<dbReference type="GO" id="GO:0030245">
    <property type="term" value="P:cellulose catabolic process"/>
    <property type="evidence" value="ECO:0007669"/>
    <property type="project" value="UniProtKB-KW"/>
</dbReference>
<proteinExistence type="inferred from homology"/>
<dbReference type="SUPFAM" id="SSF51989">
    <property type="entry name" value="Glycosyl hydrolases family 6, cellulases"/>
    <property type="match status" value="1"/>
</dbReference>
<evidence type="ECO:0000256" key="2">
    <source>
        <dbReference type="ARBA" id="ARBA00022801"/>
    </source>
</evidence>
<dbReference type="InterPro" id="IPR016288">
    <property type="entry name" value="Beta_cellobiohydrolase"/>
</dbReference>
<evidence type="ECO:0000256" key="10">
    <source>
        <dbReference type="RuleBase" id="RU361186"/>
    </source>
</evidence>
<evidence type="ECO:0000313" key="13">
    <source>
        <dbReference type="EMBL" id="SFD40285.1"/>
    </source>
</evidence>
<dbReference type="PANTHER" id="PTHR34876:SF4">
    <property type="entry name" value="1,4-BETA-D-GLUCAN CELLOBIOHYDROLASE C-RELATED"/>
    <property type="match status" value="1"/>
</dbReference>
<name>A0A1I1S170_9ACTN</name>
<keyword evidence="3 10" id="KW-0136">Cellulose degradation</keyword>
<evidence type="ECO:0000256" key="1">
    <source>
        <dbReference type="ARBA" id="ARBA00022729"/>
    </source>
</evidence>
<dbReference type="InterPro" id="IPR001524">
    <property type="entry name" value="Glyco_hydro_6_CS"/>
</dbReference>
<gene>
    <name evidence="13" type="ORF">SAMN05421773_114135</name>
</gene>
<organism evidence="13 14">
    <name type="scientific">Streptomyces aidingensis</name>
    <dbReference type="NCBI Taxonomy" id="910347"/>
    <lineage>
        <taxon>Bacteria</taxon>
        <taxon>Bacillati</taxon>
        <taxon>Actinomycetota</taxon>
        <taxon>Actinomycetes</taxon>
        <taxon>Kitasatosporales</taxon>
        <taxon>Streptomycetaceae</taxon>
        <taxon>Streptomyces</taxon>
    </lineage>
</organism>
<dbReference type="Pfam" id="PF00553">
    <property type="entry name" value="CBM_2"/>
    <property type="match status" value="1"/>
</dbReference>
<dbReference type="Proteomes" id="UP000199207">
    <property type="component" value="Unassembled WGS sequence"/>
</dbReference>
<evidence type="ECO:0000256" key="6">
    <source>
        <dbReference type="ARBA" id="ARBA00023295"/>
    </source>
</evidence>
<evidence type="ECO:0000256" key="11">
    <source>
        <dbReference type="SAM" id="MobiDB-lite"/>
    </source>
</evidence>
<evidence type="ECO:0000256" key="3">
    <source>
        <dbReference type="ARBA" id="ARBA00023001"/>
    </source>
</evidence>
<feature type="domain" description="CBM2" evidence="12">
    <location>
        <begin position="387"/>
        <end position="489"/>
    </location>
</feature>
<evidence type="ECO:0000256" key="4">
    <source>
        <dbReference type="ARBA" id="ARBA00023157"/>
    </source>
</evidence>
<sequence>MNEVSRKQHRTRRKRRLATLVGGVVTAVLGGLMFALPQQASAELPSDTVFYKDPDSQVARWLAANPSDSRRPLISQVIGDRPQGIWFANYEPSTVTQDVQAITGPAASAGQTPVLVAYMLPNRDCGGASAGGAPSFSAYDSWMDGFAAGLGDDPVVVILEPDSLALISCLGSQELADRNSSLSRAGRVIHQANPQAKVYYDAGHSAWNPAGTMADRLRAAGAAQNGDGIYSNVSNYRSTADEISFAKAVLNQLGGTAQGAVIDTSRNGRGPAADGEWCDPSGRGTGRAPTANTGDAQIDAFLWVKPPGEADGCAGSAGQFLPDIAYELAQNAEDPGGSGGTTNGGTTDGGTTDGGTTDGGTTDGGTTDGGTTDGGTTDGGTTDGGTTGGNGDGCDATYQVLNEWPNGFTGQVTISCDGSSLSGWQVTWTWPGNQQLTQTWNGSCSQSGAVVTCSSAPWNGTVPDGGSVTIGFNATYSGSNPPPTDIVLN</sequence>
<dbReference type="EC" id="3.2.1.-" evidence="10"/>
<feature type="active site" description="Proton donor" evidence="9">
    <location>
        <position position="162"/>
    </location>
</feature>
<dbReference type="Gene3D" id="3.20.20.40">
    <property type="entry name" value="1, 4-beta cellobiohydrolase"/>
    <property type="match status" value="1"/>
</dbReference>
<dbReference type="InterPro" id="IPR018366">
    <property type="entry name" value="CBM2_CS"/>
</dbReference>
<dbReference type="AlphaFoldDB" id="A0A1I1S170"/>
<dbReference type="InterPro" id="IPR001919">
    <property type="entry name" value="CBD2"/>
</dbReference>
<dbReference type="InterPro" id="IPR036434">
    <property type="entry name" value="Beta_cellobiohydrolase_sf"/>
</dbReference>
<dbReference type="GO" id="GO:0030247">
    <property type="term" value="F:polysaccharide binding"/>
    <property type="evidence" value="ECO:0007669"/>
    <property type="project" value="UniProtKB-UniRule"/>
</dbReference>
<evidence type="ECO:0000259" key="12">
    <source>
        <dbReference type="PROSITE" id="PS51173"/>
    </source>
</evidence>
<keyword evidence="4" id="KW-1015">Disulfide bond</keyword>
<dbReference type="STRING" id="910347.SAMN05421773_114135"/>
<evidence type="ECO:0000256" key="5">
    <source>
        <dbReference type="ARBA" id="ARBA00023277"/>
    </source>
</evidence>
<dbReference type="SMART" id="SM00637">
    <property type="entry name" value="CBD_II"/>
    <property type="match status" value="1"/>
</dbReference>
<keyword evidence="1" id="KW-0732">Signal</keyword>
<dbReference type="PROSITE" id="PS00655">
    <property type="entry name" value="GLYCOSYL_HYDROL_F6_1"/>
    <property type="match status" value="1"/>
</dbReference>
<reference evidence="13 14" key="1">
    <citation type="submission" date="2016-10" db="EMBL/GenBank/DDBJ databases">
        <authorList>
            <person name="de Groot N.N."/>
        </authorList>
    </citation>
    <scope>NUCLEOTIDE SEQUENCE [LARGE SCALE GENOMIC DNA]</scope>
    <source>
        <strain evidence="13 14">CGMCC 4.5739</strain>
    </source>
</reference>
<dbReference type="PROSITE" id="PS00656">
    <property type="entry name" value="GLYCOSYL_HYDROL_F6_2"/>
    <property type="match status" value="1"/>
</dbReference>
<evidence type="ECO:0000313" key="14">
    <source>
        <dbReference type="Proteomes" id="UP000199207"/>
    </source>
</evidence>
<feature type="active site" evidence="8">
    <location>
        <position position="124"/>
    </location>
</feature>
<dbReference type="RefSeq" id="WP_139238404.1">
    <property type="nucleotide sequence ID" value="NZ_FOLM01000014.1"/>
</dbReference>
<feature type="region of interest" description="Disordered" evidence="11">
    <location>
        <begin position="331"/>
        <end position="389"/>
    </location>
</feature>
<dbReference type="GO" id="GO:0004553">
    <property type="term" value="F:hydrolase activity, hydrolyzing O-glycosyl compounds"/>
    <property type="evidence" value="ECO:0007669"/>
    <property type="project" value="InterPro"/>
</dbReference>
<feature type="region of interest" description="Disordered" evidence="11">
    <location>
        <begin position="261"/>
        <end position="293"/>
    </location>
</feature>
<dbReference type="InterPro" id="IPR008965">
    <property type="entry name" value="CBM2/CBM3_carb-bd_dom_sf"/>
</dbReference>
<feature type="compositionally biased region" description="Gly residues" evidence="11">
    <location>
        <begin position="336"/>
        <end position="389"/>
    </location>
</feature>
<evidence type="ECO:0000256" key="9">
    <source>
        <dbReference type="PROSITE-ProRule" id="PRU10057"/>
    </source>
</evidence>
<comment type="similarity">
    <text evidence="10">Belongs to the glycosyl hydrolase family 6.</text>
</comment>
<dbReference type="PROSITE" id="PS51173">
    <property type="entry name" value="CBM2"/>
    <property type="match status" value="1"/>
</dbReference>
<keyword evidence="14" id="KW-1185">Reference proteome</keyword>
<dbReference type="Gene3D" id="2.60.40.290">
    <property type="match status" value="1"/>
</dbReference>
<evidence type="ECO:0000256" key="8">
    <source>
        <dbReference type="PROSITE-ProRule" id="PRU10056"/>
    </source>
</evidence>
<keyword evidence="2 10" id="KW-0378">Hydrolase</keyword>
<keyword evidence="5 10" id="KW-0119">Carbohydrate metabolism</keyword>
<dbReference type="EMBL" id="FOLM01000014">
    <property type="protein sequence ID" value="SFD40285.1"/>
    <property type="molecule type" value="Genomic_DNA"/>
</dbReference>
<keyword evidence="7 10" id="KW-0624">Polysaccharide degradation</keyword>
<evidence type="ECO:0000256" key="7">
    <source>
        <dbReference type="ARBA" id="ARBA00023326"/>
    </source>
</evidence>